<dbReference type="AlphaFoldDB" id="A0A0E9WB90"/>
<reference evidence="1" key="2">
    <citation type="journal article" date="2015" name="Fish Shellfish Immunol.">
        <title>Early steps in the European eel (Anguilla anguilla)-Vibrio vulnificus interaction in the gills: Role of the RtxA13 toxin.</title>
        <authorList>
            <person name="Callol A."/>
            <person name="Pajuelo D."/>
            <person name="Ebbesson L."/>
            <person name="Teles M."/>
            <person name="MacKenzie S."/>
            <person name="Amaro C."/>
        </authorList>
    </citation>
    <scope>NUCLEOTIDE SEQUENCE</scope>
</reference>
<reference evidence="1" key="1">
    <citation type="submission" date="2014-11" db="EMBL/GenBank/DDBJ databases">
        <authorList>
            <person name="Amaro Gonzalez C."/>
        </authorList>
    </citation>
    <scope>NUCLEOTIDE SEQUENCE</scope>
</reference>
<organism evidence="1">
    <name type="scientific">Anguilla anguilla</name>
    <name type="common">European freshwater eel</name>
    <name type="synonym">Muraena anguilla</name>
    <dbReference type="NCBI Taxonomy" id="7936"/>
    <lineage>
        <taxon>Eukaryota</taxon>
        <taxon>Metazoa</taxon>
        <taxon>Chordata</taxon>
        <taxon>Craniata</taxon>
        <taxon>Vertebrata</taxon>
        <taxon>Euteleostomi</taxon>
        <taxon>Actinopterygii</taxon>
        <taxon>Neopterygii</taxon>
        <taxon>Teleostei</taxon>
        <taxon>Anguilliformes</taxon>
        <taxon>Anguillidae</taxon>
        <taxon>Anguilla</taxon>
    </lineage>
</organism>
<proteinExistence type="predicted"/>
<sequence length="38" mass="4308">MGISVAFLDQYRVSTLIHQHIHTRMDASMFINLAECSA</sequence>
<dbReference type="EMBL" id="GBXM01021011">
    <property type="protein sequence ID" value="JAH87566.1"/>
    <property type="molecule type" value="Transcribed_RNA"/>
</dbReference>
<evidence type="ECO:0000313" key="1">
    <source>
        <dbReference type="EMBL" id="JAH87566.1"/>
    </source>
</evidence>
<name>A0A0E9WB90_ANGAN</name>
<accession>A0A0E9WB90</accession>
<protein>
    <submittedName>
        <fullName evidence="1">Uncharacterized protein</fullName>
    </submittedName>
</protein>